<feature type="domain" description="Disease resistance protein At4g27190-like leucine-rich repeats" evidence="2">
    <location>
        <begin position="13"/>
        <end position="130"/>
    </location>
</feature>
<dbReference type="AlphaFoldDB" id="A0ABD3LBT2"/>
<dbReference type="Pfam" id="PF23247">
    <property type="entry name" value="LRR_RPS2"/>
    <property type="match status" value="1"/>
</dbReference>
<dbReference type="GO" id="GO:0006952">
    <property type="term" value="P:defense response"/>
    <property type="evidence" value="ECO:0007669"/>
    <property type="project" value="UniProtKB-KW"/>
</dbReference>
<comment type="caution">
    <text evidence="3">The sequence shown here is derived from an EMBL/GenBank/DDBJ whole genome shotgun (WGS) entry which is preliminary data.</text>
</comment>
<dbReference type="InterPro" id="IPR057135">
    <property type="entry name" value="At4g27190-like_LRR"/>
</dbReference>
<evidence type="ECO:0000313" key="3">
    <source>
        <dbReference type="EMBL" id="KAL3749260.1"/>
    </source>
</evidence>
<keyword evidence="1" id="KW-0611">Plant defense</keyword>
<sequence>MRSLEYIPEESLKSLTSLESLYFENFPRLTSLLPGLRHLSKLVDLSIWWCEELDLSKDESGNIILDFHGLQSLRSLQISHLPKLESLPQWILQLRSLERLHIFSCNNLKALSEQIEALQSLQWLKIQDCRSLTSLPEGMRRLTSLTHLTIYECPELKERCKSDAGEDWYKIAHILHLHIWP</sequence>
<reference evidence="3 4" key="1">
    <citation type="submission" date="2024-11" db="EMBL/GenBank/DDBJ databases">
        <title>Chromosome-level genome assembly of Eucalyptus globulus Labill. provides insights into its genome evolution.</title>
        <authorList>
            <person name="Li X."/>
        </authorList>
    </citation>
    <scope>NUCLEOTIDE SEQUENCE [LARGE SCALE GENOMIC DNA]</scope>
    <source>
        <strain evidence="3">CL2024</strain>
        <tissue evidence="3">Fresh tender leaves</tissue>
    </source>
</reference>
<proteinExistence type="predicted"/>
<evidence type="ECO:0000313" key="4">
    <source>
        <dbReference type="Proteomes" id="UP001634007"/>
    </source>
</evidence>
<dbReference type="SUPFAM" id="SSF52058">
    <property type="entry name" value="L domain-like"/>
    <property type="match status" value="1"/>
</dbReference>
<gene>
    <name evidence="3" type="ORF">ACJRO7_010373</name>
</gene>
<dbReference type="Gene3D" id="3.80.10.10">
    <property type="entry name" value="Ribonuclease Inhibitor"/>
    <property type="match status" value="1"/>
</dbReference>
<organism evidence="3 4">
    <name type="scientific">Eucalyptus globulus</name>
    <name type="common">Tasmanian blue gum</name>
    <dbReference type="NCBI Taxonomy" id="34317"/>
    <lineage>
        <taxon>Eukaryota</taxon>
        <taxon>Viridiplantae</taxon>
        <taxon>Streptophyta</taxon>
        <taxon>Embryophyta</taxon>
        <taxon>Tracheophyta</taxon>
        <taxon>Spermatophyta</taxon>
        <taxon>Magnoliopsida</taxon>
        <taxon>eudicotyledons</taxon>
        <taxon>Gunneridae</taxon>
        <taxon>Pentapetalae</taxon>
        <taxon>rosids</taxon>
        <taxon>malvids</taxon>
        <taxon>Myrtales</taxon>
        <taxon>Myrtaceae</taxon>
        <taxon>Myrtoideae</taxon>
        <taxon>Eucalypteae</taxon>
        <taxon>Eucalyptus</taxon>
    </lineage>
</organism>
<dbReference type="EMBL" id="JBJKBG010000002">
    <property type="protein sequence ID" value="KAL3749260.1"/>
    <property type="molecule type" value="Genomic_DNA"/>
</dbReference>
<keyword evidence="4" id="KW-1185">Reference proteome</keyword>
<name>A0ABD3LBT2_EUCGL</name>
<evidence type="ECO:0000259" key="2">
    <source>
        <dbReference type="Pfam" id="PF23247"/>
    </source>
</evidence>
<evidence type="ECO:0000256" key="1">
    <source>
        <dbReference type="ARBA" id="ARBA00022821"/>
    </source>
</evidence>
<protein>
    <recommendedName>
        <fullName evidence="2">Disease resistance protein At4g27190-like leucine-rich repeats domain-containing protein</fullName>
    </recommendedName>
</protein>
<dbReference type="PANTHER" id="PTHR36766:SF40">
    <property type="entry name" value="DISEASE RESISTANCE PROTEIN RGA3"/>
    <property type="match status" value="1"/>
</dbReference>
<dbReference type="PANTHER" id="PTHR36766">
    <property type="entry name" value="PLANT BROAD-SPECTRUM MILDEW RESISTANCE PROTEIN RPW8"/>
    <property type="match status" value="1"/>
</dbReference>
<dbReference type="InterPro" id="IPR032675">
    <property type="entry name" value="LRR_dom_sf"/>
</dbReference>
<dbReference type="Proteomes" id="UP001634007">
    <property type="component" value="Unassembled WGS sequence"/>
</dbReference>
<accession>A0ABD3LBT2</accession>